<comment type="caution">
    <text evidence="2">The sequence shown here is derived from an EMBL/GenBank/DDBJ whole genome shotgun (WGS) entry which is preliminary data.</text>
</comment>
<evidence type="ECO:0000313" key="3">
    <source>
        <dbReference type="Proteomes" id="UP000036756"/>
    </source>
</evidence>
<dbReference type="EC" id="2.7.1.48" evidence="2"/>
<feature type="domain" description="Phosphoribulokinase/uridine kinase" evidence="1">
    <location>
        <begin position="289"/>
        <end position="486"/>
    </location>
</feature>
<dbReference type="InterPro" id="IPR006083">
    <property type="entry name" value="PRK/URK"/>
</dbReference>
<keyword evidence="3" id="KW-1185">Reference proteome</keyword>
<dbReference type="PATRIC" id="fig|1121307.3.peg.440"/>
<name>A0A0J8D3V0_CLOCY</name>
<dbReference type="OrthoDB" id="9764644at2"/>
<dbReference type="GO" id="GO:0004849">
    <property type="term" value="F:uridine kinase activity"/>
    <property type="evidence" value="ECO:0007669"/>
    <property type="project" value="UniProtKB-EC"/>
</dbReference>
<dbReference type="PANTHER" id="PTHR10285">
    <property type="entry name" value="URIDINE KINASE"/>
    <property type="match status" value="1"/>
</dbReference>
<accession>A0A0J8D3V0</accession>
<dbReference type="RefSeq" id="WP_048571248.1">
    <property type="nucleotide sequence ID" value="NZ_LFVU01000028.1"/>
</dbReference>
<evidence type="ECO:0000313" key="2">
    <source>
        <dbReference type="EMBL" id="KMT20845.1"/>
    </source>
</evidence>
<organism evidence="2 3">
    <name type="scientific">Clostridium cylindrosporum DSM 605</name>
    <dbReference type="NCBI Taxonomy" id="1121307"/>
    <lineage>
        <taxon>Bacteria</taxon>
        <taxon>Bacillati</taxon>
        <taxon>Bacillota</taxon>
        <taxon>Clostridia</taxon>
        <taxon>Eubacteriales</taxon>
        <taxon>Clostridiaceae</taxon>
        <taxon>Clostridium</taxon>
    </lineage>
</organism>
<dbReference type="AlphaFoldDB" id="A0A0J8D3V0"/>
<protein>
    <submittedName>
        <fullName evidence="2">Phosphoribulokinase/uridine kinase</fullName>
        <ecNumber evidence="2">2.7.1.48</ecNumber>
    </submittedName>
</protein>
<sequence>MDLKKAYISGGEVIEFEAGDSIIDILKCEKDIKEPLIAIVDGEEVVDLSKRMHCDANIKPIGMERSLGAKAYLRTLTFVLIKAVKNIYPKSRVILKHSLNKGLYGEIENIGEITDEKIEEIKSKMFEIINRDIEIEKIRVKKGEAEKIFKEYGMKDKLRLLSHLDLSYISLYKCGSFYDYFYGTMLSSTGYLTLYDLFKYGKGFILMSPKQKTDYKLPKFVDVPKLAKVFDETQAIANILDVADVGALNDKVDSGEIKDLILVSEALHEKKIGSIADKICENKDKIKLVAIAGPSSSGKTTFSKRLSIQLRLLGFDPYTISLDDYFVDREHTPRDEDGQYDFESIGALDVKLFNEHLSILLDGGEISLPKFDFLTGNRIDSGKRFRLKEDTIIVIEGIHGLNEVLTESVPRDNKFKIYISALTQLNIDDHNRMPTTDVRLLRRIVRDHETRGRNAETTILGWSSVRRGEEKNIFPYQEEADAMFNSTVIYEMSILRKYVQPLLEAIPKENPAYIEAKRLLDVISYFKVAPEANIPPNSIIKEFIGGGCFEH</sequence>
<dbReference type="Pfam" id="PF00485">
    <property type="entry name" value="PRK"/>
    <property type="match status" value="1"/>
</dbReference>
<dbReference type="EMBL" id="LFVU01000028">
    <property type="protein sequence ID" value="KMT20845.1"/>
    <property type="molecule type" value="Genomic_DNA"/>
</dbReference>
<dbReference type="Gene3D" id="3.40.50.300">
    <property type="entry name" value="P-loop containing nucleotide triphosphate hydrolases"/>
    <property type="match status" value="1"/>
</dbReference>
<dbReference type="CDD" id="cd02028">
    <property type="entry name" value="UMPK_like"/>
    <property type="match status" value="1"/>
</dbReference>
<dbReference type="STRING" id="1121307.CLCY_1c00790"/>
<dbReference type="SUPFAM" id="SSF52540">
    <property type="entry name" value="P-loop containing nucleoside triphosphate hydrolases"/>
    <property type="match status" value="1"/>
</dbReference>
<reference evidence="2 3" key="1">
    <citation type="submission" date="2015-06" db="EMBL/GenBank/DDBJ databases">
        <title>Draft genome sequence of the purine-degrading Clostridium cylindrosporum HC-1 (DSM 605).</title>
        <authorList>
            <person name="Poehlein A."/>
            <person name="Schiel-Bengelsdorf B."/>
            <person name="Bengelsdorf F."/>
            <person name="Daniel R."/>
            <person name="Duerre P."/>
        </authorList>
    </citation>
    <scope>NUCLEOTIDE SEQUENCE [LARGE SCALE GENOMIC DNA]</scope>
    <source>
        <strain evidence="2 3">DSM 605</strain>
    </source>
</reference>
<dbReference type="InterPro" id="IPR027417">
    <property type="entry name" value="P-loop_NTPase"/>
</dbReference>
<proteinExistence type="predicted"/>
<keyword evidence="2" id="KW-0418">Kinase</keyword>
<dbReference type="InterPro" id="IPR018163">
    <property type="entry name" value="Thr/Ala-tRNA-synth_IIc_edit"/>
</dbReference>
<dbReference type="SUPFAM" id="SSF55186">
    <property type="entry name" value="ThrRS/AlaRS common domain"/>
    <property type="match status" value="1"/>
</dbReference>
<evidence type="ECO:0000259" key="1">
    <source>
        <dbReference type="Pfam" id="PF00485"/>
    </source>
</evidence>
<dbReference type="Gene3D" id="3.30.980.10">
    <property type="entry name" value="Threonyl-trna Synthetase, Chain A, domain 2"/>
    <property type="match status" value="1"/>
</dbReference>
<keyword evidence="2" id="KW-0808">Transferase</keyword>
<dbReference type="Proteomes" id="UP000036756">
    <property type="component" value="Unassembled WGS sequence"/>
</dbReference>
<dbReference type="GO" id="GO:0005524">
    <property type="term" value="F:ATP binding"/>
    <property type="evidence" value="ECO:0007669"/>
    <property type="project" value="InterPro"/>
</dbReference>
<gene>
    <name evidence="2" type="ORF">CLCY_1c00790</name>
</gene>